<feature type="transmembrane region" description="Helical" evidence="6">
    <location>
        <begin position="422"/>
        <end position="442"/>
    </location>
</feature>
<evidence type="ECO:0000256" key="6">
    <source>
        <dbReference type="SAM" id="Phobius"/>
    </source>
</evidence>
<keyword evidence="9" id="KW-1185">Reference proteome</keyword>
<evidence type="ECO:0000256" key="3">
    <source>
        <dbReference type="ARBA" id="ARBA00022989"/>
    </source>
</evidence>
<feature type="transmembrane region" description="Helical" evidence="6">
    <location>
        <begin position="121"/>
        <end position="142"/>
    </location>
</feature>
<evidence type="ECO:0000256" key="5">
    <source>
        <dbReference type="SAM" id="MobiDB-lite"/>
    </source>
</evidence>
<gene>
    <name evidence="8" type="ORF">ONZ51_g404</name>
</gene>
<proteinExistence type="predicted"/>
<dbReference type="AlphaFoldDB" id="A0AAD7XFU7"/>
<dbReference type="InterPro" id="IPR011547">
    <property type="entry name" value="SLC26A/SulP_dom"/>
</dbReference>
<dbReference type="PROSITE" id="PS50801">
    <property type="entry name" value="STAS"/>
    <property type="match status" value="1"/>
</dbReference>
<dbReference type="InterPro" id="IPR001902">
    <property type="entry name" value="SLC26A/SulP_fam"/>
</dbReference>
<dbReference type="InterPro" id="IPR002645">
    <property type="entry name" value="STAS_dom"/>
</dbReference>
<dbReference type="NCBIfam" id="TIGR00815">
    <property type="entry name" value="sulP"/>
    <property type="match status" value="1"/>
</dbReference>
<reference evidence="8" key="1">
    <citation type="submission" date="2022-11" db="EMBL/GenBank/DDBJ databases">
        <title>Genome Sequence of Cubamyces cubensis.</title>
        <authorList>
            <person name="Buettner E."/>
        </authorList>
    </citation>
    <scope>NUCLEOTIDE SEQUENCE</scope>
    <source>
        <strain evidence="8">MPL-01</strain>
    </source>
</reference>
<feature type="transmembrane region" description="Helical" evidence="6">
    <location>
        <begin position="154"/>
        <end position="173"/>
    </location>
</feature>
<feature type="transmembrane region" description="Helical" evidence="6">
    <location>
        <begin position="538"/>
        <end position="554"/>
    </location>
</feature>
<feature type="domain" description="STAS" evidence="7">
    <location>
        <begin position="584"/>
        <end position="724"/>
    </location>
</feature>
<feature type="transmembrane region" description="Helical" evidence="6">
    <location>
        <begin position="297"/>
        <end position="316"/>
    </location>
</feature>
<keyword evidence="4 6" id="KW-0472">Membrane</keyword>
<name>A0AAD7XFU7_9APHY</name>
<dbReference type="PANTHER" id="PTHR11814">
    <property type="entry name" value="SULFATE TRANSPORTER"/>
    <property type="match status" value="1"/>
</dbReference>
<dbReference type="Proteomes" id="UP001215151">
    <property type="component" value="Unassembled WGS sequence"/>
</dbReference>
<feature type="compositionally biased region" description="Polar residues" evidence="5">
    <location>
        <begin position="1"/>
        <end position="30"/>
    </location>
</feature>
<keyword evidence="3 6" id="KW-1133">Transmembrane helix</keyword>
<accession>A0AAD7XFU7</accession>
<protein>
    <recommendedName>
        <fullName evidence="7">STAS domain-containing protein</fullName>
    </recommendedName>
</protein>
<feature type="region of interest" description="Disordered" evidence="5">
    <location>
        <begin position="1"/>
        <end position="95"/>
    </location>
</feature>
<evidence type="ECO:0000256" key="1">
    <source>
        <dbReference type="ARBA" id="ARBA00004141"/>
    </source>
</evidence>
<dbReference type="Pfam" id="PF00916">
    <property type="entry name" value="Sulfate_transp"/>
    <property type="match status" value="1"/>
</dbReference>
<feature type="transmembrane region" description="Helical" evidence="6">
    <location>
        <begin position="247"/>
        <end position="266"/>
    </location>
</feature>
<comment type="subcellular location">
    <subcellularLocation>
        <location evidence="1">Membrane</location>
        <topology evidence="1">Multi-pass membrane protein</topology>
    </subcellularLocation>
</comment>
<evidence type="ECO:0000259" key="7">
    <source>
        <dbReference type="PROSITE" id="PS50801"/>
    </source>
</evidence>
<evidence type="ECO:0000256" key="4">
    <source>
        <dbReference type="ARBA" id="ARBA00023136"/>
    </source>
</evidence>
<sequence length="743" mass="81469">MAQGSDASTLRPYNTRTLSRYGSATSSIRGTYSLPGSGAMTPRTPGIPADEDGEHTALLGEHSRGLSEIEEGETQSQKVTDEEVQPHIPKGPGARPPLWRRKSAWAKVRYYIPSTAWIPQYSLSLFAGDFLAGITVASMLIPQSVSYASSLAKLSPVTGLFSAAIPGIVYALLGTSRQLNVAPEAALSLLVGQAVDEIMHSDPHTHPVDPNAISLAISTIITFQVGLISFLLGLFRLGFLDVVLSRALLRGFVTAVAVVIMIEQLIPMLGLTNLEHVLQPKSTLDKLFFLVENVFTHAHRLTALISFGALAVLVGMRTLKRAGKRYWFIYRLPEVFIVVVVSTLLSDEFDWDQDGVEILGSVPINTGSSFLQFPLRKVTMRFLRRTTSTAVLISVVGFLDSIVAAKQNAGRFGYSISPNRELVALGAGNIVGSFVPGTLPAYGSITRSKLNGDLGGRTQMASLVCSTIVLLATFFLLPWLYYLPKCVLASIICLIVFSLLGELPHDAIFYWRMKAWIDLALMTLTFVLTIIWNVEIGIAVSVVISLLLVVRRSSRPRMTILGRIPGTERWKPIDENPEAEEDAQGVLIVRIRENLDFALTVAHDRKHRTAERTGADAAHDVRPPHAERLRRLELYGHDKHHPADEPHRHDANVLVFHLADVDTIDASAVQIFYELVETYKNRGVGLYITHLKPGPLLSFEKAGIVSLLGEDAFCKDVASAMARVEASMRERQSSAAQEWSPSA</sequence>
<evidence type="ECO:0000256" key="2">
    <source>
        <dbReference type="ARBA" id="ARBA00022692"/>
    </source>
</evidence>
<comment type="caution">
    <text evidence="8">The sequence shown here is derived from an EMBL/GenBank/DDBJ whole genome shotgun (WGS) entry which is preliminary data.</text>
</comment>
<feature type="transmembrane region" description="Helical" evidence="6">
    <location>
        <begin position="212"/>
        <end position="235"/>
    </location>
</feature>
<dbReference type="CDD" id="cd07042">
    <property type="entry name" value="STAS_SulP_like_sulfate_transporter"/>
    <property type="match status" value="1"/>
</dbReference>
<evidence type="ECO:0000313" key="8">
    <source>
        <dbReference type="EMBL" id="KAJ8501817.1"/>
    </source>
</evidence>
<feature type="transmembrane region" description="Helical" evidence="6">
    <location>
        <begin position="382"/>
        <end position="402"/>
    </location>
</feature>
<dbReference type="SUPFAM" id="SSF52091">
    <property type="entry name" value="SpoIIaa-like"/>
    <property type="match status" value="1"/>
</dbReference>
<keyword evidence="2 6" id="KW-0812">Transmembrane</keyword>
<feature type="transmembrane region" description="Helical" evidence="6">
    <location>
        <begin position="487"/>
        <end position="503"/>
    </location>
</feature>
<dbReference type="Gene3D" id="3.30.750.24">
    <property type="entry name" value="STAS domain"/>
    <property type="match status" value="1"/>
</dbReference>
<dbReference type="InterPro" id="IPR036513">
    <property type="entry name" value="STAS_dom_sf"/>
</dbReference>
<feature type="transmembrane region" description="Helical" evidence="6">
    <location>
        <begin position="328"/>
        <end position="346"/>
    </location>
</feature>
<dbReference type="GO" id="GO:0016020">
    <property type="term" value="C:membrane"/>
    <property type="evidence" value="ECO:0007669"/>
    <property type="project" value="UniProtKB-SubCell"/>
</dbReference>
<feature type="transmembrane region" description="Helical" evidence="6">
    <location>
        <begin position="463"/>
        <end position="481"/>
    </location>
</feature>
<dbReference type="Pfam" id="PF01740">
    <property type="entry name" value="STAS"/>
    <property type="match status" value="1"/>
</dbReference>
<dbReference type="GO" id="GO:0055085">
    <property type="term" value="P:transmembrane transport"/>
    <property type="evidence" value="ECO:0007669"/>
    <property type="project" value="InterPro"/>
</dbReference>
<dbReference type="EMBL" id="JAPEVG010000004">
    <property type="protein sequence ID" value="KAJ8501817.1"/>
    <property type="molecule type" value="Genomic_DNA"/>
</dbReference>
<organism evidence="8 9">
    <name type="scientific">Trametes cubensis</name>
    <dbReference type="NCBI Taxonomy" id="1111947"/>
    <lineage>
        <taxon>Eukaryota</taxon>
        <taxon>Fungi</taxon>
        <taxon>Dikarya</taxon>
        <taxon>Basidiomycota</taxon>
        <taxon>Agaricomycotina</taxon>
        <taxon>Agaricomycetes</taxon>
        <taxon>Polyporales</taxon>
        <taxon>Polyporaceae</taxon>
        <taxon>Trametes</taxon>
    </lineage>
</organism>
<evidence type="ECO:0000313" key="9">
    <source>
        <dbReference type="Proteomes" id="UP001215151"/>
    </source>
</evidence>